<evidence type="ECO:0000256" key="2">
    <source>
        <dbReference type="ARBA" id="ARBA00022475"/>
    </source>
</evidence>
<keyword evidence="4 6" id="KW-1133">Transmembrane helix</keyword>
<feature type="transmembrane region" description="Helical" evidence="6">
    <location>
        <begin position="12"/>
        <end position="31"/>
    </location>
</feature>
<gene>
    <name evidence="7" type="ORF">SAMN05216313_14324</name>
</gene>
<name>A0A1I0K211_9FIRM</name>
<proteinExistence type="predicted"/>
<feature type="transmembrane region" description="Helical" evidence="6">
    <location>
        <begin position="115"/>
        <end position="132"/>
    </location>
</feature>
<dbReference type="InterPro" id="IPR051679">
    <property type="entry name" value="DASS-Related_Transporters"/>
</dbReference>
<evidence type="ECO:0000256" key="4">
    <source>
        <dbReference type="ARBA" id="ARBA00022989"/>
    </source>
</evidence>
<feature type="transmembrane region" description="Helical" evidence="6">
    <location>
        <begin position="283"/>
        <end position="302"/>
    </location>
</feature>
<dbReference type="GeneID" id="93281178"/>
<feature type="transmembrane region" description="Helical" evidence="6">
    <location>
        <begin position="442"/>
        <end position="462"/>
    </location>
</feature>
<feature type="transmembrane region" description="Helical" evidence="6">
    <location>
        <begin position="355"/>
        <end position="373"/>
    </location>
</feature>
<organism evidence="7 8">
    <name type="scientific">Enterocloster lavalensis</name>
    <dbReference type="NCBI Taxonomy" id="460384"/>
    <lineage>
        <taxon>Bacteria</taxon>
        <taxon>Bacillati</taxon>
        <taxon>Bacillota</taxon>
        <taxon>Clostridia</taxon>
        <taxon>Lachnospirales</taxon>
        <taxon>Lachnospiraceae</taxon>
        <taxon>Enterocloster</taxon>
    </lineage>
</organism>
<dbReference type="AlphaFoldDB" id="A0A1I0K211"/>
<evidence type="ECO:0000256" key="6">
    <source>
        <dbReference type="SAM" id="Phobius"/>
    </source>
</evidence>
<keyword evidence="3 6" id="KW-0812">Transmembrane</keyword>
<evidence type="ECO:0000256" key="1">
    <source>
        <dbReference type="ARBA" id="ARBA00004651"/>
    </source>
</evidence>
<dbReference type="InterPro" id="IPR018385">
    <property type="entry name" value="C4_dicarb_anaerob_car-like"/>
</dbReference>
<evidence type="ECO:0000313" key="7">
    <source>
        <dbReference type="EMBL" id="SEU17666.1"/>
    </source>
</evidence>
<dbReference type="STRING" id="460384.SAMN05216313_14324"/>
<keyword evidence="5 6" id="KW-0472">Membrane</keyword>
<feature type="transmembrane region" description="Helical" evidence="6">
    <location>
        <begin position="196"/>
        <end position="215"/>
    </location>
</feature>
<dbReference type="PANTHER" id="PTHR43652:SF2">
    <property type="entry name" value="BASIC AMINO ACID ANTIPORTER YFCC-RELATED"/>
    <property type="match status" value="1"/>
</dbReference>
<comment type="subcellular location">
    <subcellularLocation>
        <location evidence="1">Cell membrane</location>
        <topology evidence="1">Multi-pass membrane protein</topology>
    </subcellularLocation>
</comment>
<dbReference type="Pfam" id="PF03606">
    <property type="entry name" value="DcuC"/>
    <property type="match status" value="1"/>
</dbReference>
<feature type="transmembrane region" description="Helical" evidence="6">
    <location>
        <begin position="80"/>
        <end position="103"/>
    </location>
</feature>
<dbReference type="Proteomes" id="UP000198508">
    <property type="component" value="Unassembled WGS sequence"/>
</dbReference>
<dbReference type="GO" id="GO:0005886">
    <property type="term" value="C:plasma membrane"/>
    <property type="evidence" value="ECO:0007669"/>
    <property type="project" value="UniProtKB-SubCell"/>
</dbReference>
<evidence type="ECO:0000256" key="3">
    <source>
        <dbReference type="ARBA" id="ARBA00022692"/>
    </source>
</evidence>
<keyword evidence="8" id="KW-1185">Reference proteome</keyword>
<sequence>MEGNRKKFKMPHALVIMVIIIFIATVMTWIVPAGKYVRVENAQGVKVVDPNQFQWLERSAVGIQMIPYYIIQSLKSKSNLMYVTMFAGAAFHMIALSGALQVAVGAASGKFRNKVHLFIPVMTTLFAVICSTQAVNHFIAFAPIMVVIAMAFGLDSITGVAIILLGGAIGFSTAGLNINTAVLAQKICEVPLYSGLGFRAVCFVVFLVVTNLYLVRYVKTITKNPAASPMYELDLQREEKEADLSAFGRMDWRKTGVLISLVGSLVLLMYGNIKLGWDLEEDAALFLVLAVVIGFLLAMNPSKIASEIVNGCKSMLGAALLIGLAGAIAGVMSAGNITDTIVYGAGQLLSHMPRFLLGPAMFIANILVNMVIVSGSGQATAVMPIMAPLADLLGLTRQTAVLAFTFGDGFCNYVLPHSSALMGIIGAANVPYDRWMRFMWKLFLIWVVTGCALLSVAQMIHLGPM</sequence>
<dbReference type="RefSeq" id="WP_242956506.1">
    <property type="nucleotide sequence ID" value="NZ_DAINWJ010000184.1"/>
</dbReference>
<evidence type="ECO:0000256" key="5">
    <source>
        <dbReference type="ARBA" id="ARBA00023136"/>
    </source>
</evidence>
<reference evidence="8" key="1">
    <citation type="submission" date="2016-10" db="EMBL/GenBank/DDBJ databases">
        <authorList>
            <person name="Varghese N."/>
            <person name="Submissions S."/>
        </authorList>
    </citation>
    <scope>NUCLEOTIDE SEQUENCE [LARGE SCALE GENOMIC DNA]</scope>
    <source>
        <strain evidence="8">NLAE-zl-G277</strain>
    </source>
</reference>
<accession>A0A1I0K211</accession>
<feature type="transmembrane region" description="Helical" evidence="6">
    <location>
        <begin position="314"/>
        <end position="335"/>
    </location>
</feature>
<dbReference type="PANTHER" id="PTHR43652">
    <property type="entry name" value="BASIC AMINO ACID ANTIPORTER YFCC-RELATED"/>
    <property type="match status" value="1"/>
</dbReference>
<keyword evidence="2" id="KW-1003">Cell membrane</keyword>
<feature type="transmembrane region" description="Helical" evidence="6">
    <location>
        <begin position="257"/>
        <end position="277"/>
    </location>
</feature>
<protein>
    <submittedName>
        <fullName evidence="7">Uncharacterized membrane protein YfcC, ion transporter superfamily</fullName>
    </submittedName>
</protein>
<evidence type="ECO:0000313" key="8">
    <source>
        <dbReference type="Proteomes" id="UP000198508"/>
    </source>
</evidence>
<dbReference type="EMBL" id="FOIM01000043">
    <property type="protein sequence ID" value="SEU17666.1"/>
    <property type="molecule type" value="Genomic_DNA"/>
</dbReference>